<evidence type="ECO:0000313" key="1">
    <source>
        <dbReference type="EMBL" id="KAJ3489465.1"/>
    </source>
</evidence>
<organism evidence="1 2">
    <name type="scientific">Lecanicillium saksenae</name>
    <dbReference type="NCBI Taxonomy" id="468837"/>
    <lineage>
        <taxon>Eukaryota</taxon>
        <taxon>Fungi</taxon>
        <taxon>Dikarya</taxon>
        <taxon>Ascomycota</taxon>
        <taxon>Pezizomycotina</taxon>
        <taxon>Sordariomycetes</taxon>
        <taxon>Hypocreomycetidae</taxon>
        <taxon>Hypocreales</taxon>
        <taxon>Cordycipitaceae</taxon>
        <taxon>Lecanicillium</taxon>
    </lineage>
</organism>
<proteinExistence type="predicted"/>
<protein>
    <submittedName>
        <fullName evidence="1">Uncharacterized protein</fullName>
    </submittedName>
</protein>
<comment type="caution">
    <text evidence="1">The sequence shown here is derived from an EMBL/GenBank/DDBJ whole genome shotgun (WGS) entry which is preliminary data.</text>
</comment>
<keyword evidence="2" id="KW-1185">Reference proteome</keyword>
<evidence type="ECO:0000313" key="2">
    <source>
        <dbReference type="Proteomes" id="UP001148737"/>
    </source>
</evidence>
<sequence>MFGMMELFGSLPYEIRAMIWSLAVQPRMVPVHLRSRLGERCLRNNKSSRSGYFVSPAVVPGVLHACHESRDLAIRTRQYEKLTPFRCRQEPYVWVNFDLDIVDIGQLALVYFEDAAEQIRRIRLTVEIDSPWWRHDQRYYLHSFYNLVQDFVDAADGWDCWSRAFDETMSACLPENSYVIDAKSRRMMNAADLMQLPDAGRDRAEHAEKRSVPAPTDSELLEMAIPQAQRRDRRCANGCRCWPSWLLDPTFDIAHFYHNVFDYDDW</sequence>
<name>A0ACC1QTH5_9HYPO</name>
<accession>A0ACC1QTH5</accession>
<dbReference type="Proteomes" id="UP001148737">
    <property type="component" value="Unassembled WGS sequence"/>
</dbReference>
<reference evidence="1" key="1">
    <citation type="submission" date="2022-07" db="EMBL/GenBank/DDBJ databases">
        <title>Genome Sequence of Lecanicillium saksenae.</title>
        <authorList>
            <person name="Buettner E."/>
        </authorList>
    </citation>
    <scope>NUCLEOTIDE SEQUENCE</scope>
    <source>
        <strain evidence="1">VT-O1</strain>
    </source>
</reference>
<gene>
    <name evidence="1" type="ORF">NLG97_g5989</name>
</gene>
<dbReference type="EMBL" id="JANAKD010000736">
    <property type="protein sequence ID" value="KAJ3489465.1"/>
    <property type="molecule type" value="Genomic_DNA"/>
</dbReference>